<evidence type="ECO:0000313" key="3">
    <source>
        <dbReference type="EMBL" id="CAE0810159.1"/>
    </source>
</evidence>
<accession>A0A6T1ZDH7</accession>
<name>A0A6T1ZDH7_9EUGL</name>
<dbReference type="EMBL" id="HBJA01060182">
    <property type="protein sequence ID" value="CAE0810158.1"/>
    <property type="molecule type" value="Transcribed_RNA"/>
</dbReference>
<proteinExistence type="predicted"/>
<dbReference type="AlphaFoldDB" id="A0A6T1ZDH7"/>
<feature type="region of interest" description="Disordered" evidence="1">
    <location>
        <begin position="1"/>
        <end position="30"/>
    </location>
</feature>
<gene>
    <name evidence="2" type="ORF">EGYM00163_LOCUS21292</name>
    <name evidence="3" type="ORF">EGYM00163_LOCUS21293</name>
</gene>
<sequence length="145" mass="15179">MSQNQPEPSRSRAQQFPPKSSGIRPNVSGTLKASGDTCLSGVERASLPCDTSGNIKPPAACGLPHGTSCVLYFMCHEGPVPTPQRLHGTRKSGDKTKRTHISPPAISTVPLCIDALASEASNRTACLVALYPTHPLAGMPSAVLH</sequence>
<organism evidence="3">
    <name type="scientific">Eutreptiella gymnastica</name>
    <dbReference type="NCBI Taxonomy" id="73025"/>
    <lineage>
        <taxon>Eukaryota</taxon>
        <taxon>Discoba</taxon>
        <taxon>Euglenozoa</taxon>
        <taxon>Euglenida</taxon>
        <taxon>Spirocuta</taxon>
        <taxon>Euglenophyceae</taxon>
        <taxon>Eutreptiales</taxon>
        <taxon>Eutreptiaceae</taxon>
        <taxon>Eutreptiella</taxon>
    </lineage>
</organism>
<reference evidence="3" key="1">
    <citation type="submission" date="2021-01" db="EMBL/GenBank/DDBJ databases">
        <authorList>
            <person name="Corre E."/>
            <person name="Pelletier E."/>
            <person name="Niang G."/>
            <person name="Scheremetjew M."/>
            <person name="Finn R."/>
            <person name="Kale V."/>
            <person name="Holt S."/>
            <person name="Cochrane G."/>
            <person name="Meng A."/>
            <person name="Brown T."/>
            <person name="Cohen L."/>
        </authorList>
    </citation>
    <scope>NUCLEOTIDE SEQUENCE</scope>
    <source>
        <strain evidence="3">CCMP1594</strain>
    </source>
</reference>
<protein>
    <submittedName>
        <fullName evidence="3">Uncharacterized protein</fullName>
    </submittedName>
</protein>
<feature type="compositionally biased region" description="Polar residues" evidence="1">
    <location>
        <begin position="1"/>
        <end position="18"/>
    </location>
</feature>
<evidence type="ECO:0000313" key="2">
    <source>
        <dbReference type="EMBL" id="CAE0810158.1"/>
    </source>
</evidence>
<evidence type="ECO:0000256" key="1">
    <source>
        <dbReference type="SAM" id="MobiDB-lite"/>
    </source>
</evidence>
<dbReference type="EMBL" id="HBJA01060185">
    <property type="protein sequence ID" value="CAE0810159.1"/>
    <property type="molecule type" value="Transcribed_RNA"/>
</dbReference>